<dbReference type="Pfam" id="PF12116">
    <property type="entry name" value="SpoIIID"/>
    <property type="match status" value="1"/>
</dbReference>
<dbReference type="PROSITE" id="PS00894">
    <property type="entry name" value="HTH_DEOR_1"/>
    <property type="match status" value="1"/>
</dbReference>
<dbReference type="Proteomes" id="UP000220904">
    <property type="component" value="Unassembled WGS sequence"/>
</dbReference>
<proteinExistence type="predicted"/>
<accession>A0A2A7B3K2</accession>
<sequence>MKVEPEQRAALLGEYIAKNSATVRAAARAFGCSKSTVHKDVSSRLRRVDPDLFQRVQAVLARNKAERHLRGGAATRRKYGKK</sequence>
<dbReference type="EMBL" id="NOUV01000019">
    <property type="protein sequence ID" value="PDX85964.1"/>
    <property type="molecule type" value="Genomic_DNA"/>
</dbReference>
<comment type="caution">
    <text evidence="4">The sequence shown here is derived from an EMBL/GenBank/DDBJ whole genome shotgun (WGS) entry which is preliminary data.</text>
</comment>
<evidence type="ECO:0000313" key="5">
    <source>
        <dbReference type="Proteomes" id="UP000220904"/>
    </source>
</evidence>
<evidence type="ECO:0000256" key="3">
    <source>
        <dbReference type="ARBA" id="ARBA00023163"/>
    </source>
</evidence>
<dbReference type="RefSeq" id="WP_097793406.1">
    <property type="nucleotide sequence ID" value="NZ_CP065377.1"/>
</dbReference>
<dbReference type="InterPro" id="IPR014208">
    <property type="entry name" value="Spore_III_D"/>
</dbReference>
<dbReference type="GO" id="GO:0003677">
    <property type="term" value="F:DNA binding"/>
    <property type="evidence" value="ECO:0007669"/>
    <property type="project" value="UniProtKB-KW"/>
</dbReference>
<keyword evidence="1" id="KW-0805">Transcription regulation</keyword>
<dbReference type="GO" id="GO:0003700">
    <property type="term" value="F:DNA-binding transcription factor activity"/>
    <property type="evidence" value="ECO:0007669"/>
    <property type="project" value="InterPro"/>
</dbReference>
<keyword evidence="3" id="KW-0804">Transcription</keyword>
<gene>
    <name evidence="4" type="ORF">CHR60_13185</name>
</gene>
<keyword evidence="2" id="KW-0238">DNA-binding</keyword>
<name>A0A2A7B3K2_9FIRM</name>
<organism evidence="4 5">
    <name type="scientific">Faecalibacterium prausnitzii</name>
    <dbReference type="NCBI Taxonomy" id="853"/>
    <lineage>
        <taxon>Bacteria</taxon>
        <taxon>Bacillati</taxon>
        <taxon>Bacillota</taxon>
        <taxon>Clostridia</taxon>
        <taxon>Eubacteriales</taxon>
        <taxon>Oscillospiraceae</taxon>
        <taxon>Faecalibacterium</taxon>
    </lineage>
</organism>
<reference evidence="4 5" key="1">
    <citation type="journal article" date="2017" name="Front. Microbiol.">
        <title>New Insights into the Diversity of the Genus Faecalibacterium.</title>
        <authorList>
            <person name="Benevides L."/>
            <person name="Burman S."/>
            <person name="Martin R."/>
            <person name="Robert V."/>
            <person name="Thomas M."/>
            <person name="Miquel S."/>
            <person name="Chain F."/>
            <person name="Sokol H."/>
            <person name="Bermudez-Humaran L.G."/>
            <person name="Morrison M."/>
            <person name="Langella P."/>
            <person name="Azevedo V.A."/>
            <person name="Chatel J.M."/>
            <person name="Soares S."/>
        </authorList>
    </citation>
    <scope>NUCLEOTIDE SEQUENCE [LARGE SCALE GENOMIC DNA]</scope>
    <source>
        <strain evidence="4 5">AHMP21</strain>
    </source>
</reference>
<evidence type="ECO:0000256" key="1">
    <source>
        <dbReference type="ARBA" id="ARBA00023015"/>
    </source>
</evidence>
<dbReference type="AlphaFoldDB" id="A0A2A7B3K2"/>
<dbReference type="OrthoDB" id="1682956at2"/>
<evidence type="ECO:0000313" key="4">
    <source>
        <dbReference type="EMBL" id="PDX85964.1"/>
    </source>
</evidence>
<evidence type="ECO:0000256" key="2">
    <source>
        <dbReference type="ARBA" id="ARBA00023125"/>
    </source>
</evidence>
<dbReference type="InterPro" id="IPR018356">
    <property type="entry name" value="Tscrpt_reg_HTH_DeoR_CS"/>
</dbReference>
<protein>
    <submittedName>
        <fullName evidence="4">Stage III sporulation protein D</fullName>
    </submittedName>
</protein>